<dbReference type="Pfam" id="PF04365">
    <property type="entry name" value="BrnT_toxin"/>
    <property type="match status" value="1"/>
</dbReference>
<evidence type="ECO:0000313" key="2">
    <source>
        <dbReference type="Proteomes" id="UP000582090"/>
    </source>
</evidence>
<dbReference type="EMBL" id="JACIDW010000002">
    <property type="protein sequence ID" value="MBB3963680.1"/>
    <property type="molecule type" value="Genomic_DNA"/>
</dbReference>
<dbReference type="Proteomes" id="UP000582090">
    <property type="component" value="Unassembled WGS sequence"/>
</dbReference>
<dbReference type="Gene3D" id="3.10.450.530">
    <property type="entry name" value="Ribonuclease toxin, BrnT, of type II toxin-antitoxin system"/>
    <property type="match status" value="1"/>
</dbReference>
<dbReference type="RefSeq" id="WP_112980173.1">
    <property type="nucleotide sequence ID" value="NZ_JACIDW010000002.1"/>
</dbReference>
<evidence type="ECO:0008006" key="3">
    <source>
        <dbReference type="Google" id="ProtNLM"/>
    </source>
</evidence>
<protein>
    <recommendedName>
        <fullName evidence="3">BrnT family toxin</fullName>
    </recommendedName>
</protein>
<proteinExistence type="predicted"/>
<sequence>MEFEFDPGKSASNKDKHGIDFIEAQALWGYSRYLSVPAKSSNEPRFALIGKIGGKHWVAFYTLRGSVVRIISVRRARHMEKQLYEDHFG</sequence>
<dbReference type="InterPro" id="IPR038573">
    <property type="entry name" value="BrnT_sf"/>
</dbReference>
<organism evidence="1 2">
    <name type="scientific">Rhizobium metallidurans</name>
    <dbReference type="NCBI Taxonomy" id="1265931"/>
    <lineage>
        <taxon>Bacteria</taxon>
        <taxon>Pseudomonadati</taxon>
        <taxon>Pseudomonadota</taxon>
        <taxon>Alphaproteobacteria</taxon>
        <taxon>Hyphomicrobiales</taxon>
        <taxon>Rhizobiaceae</taxon>
        <taxon>Rhizobium/Agrobacterium group</taxon>
        <taxon>Rhizobium</taxon>
    </lineage>
</organism>
<gene>
    <name evidence="1" type="ORF">GGQ67_001305</name>
</gene>
<comment type="caution">
    <text evidence="1">The sequence shown here is derived from an EMBL/GenBank/DDBJ whole genome shotgun (WGS) entry which is preliminary data.</text>
</comment>
<accession>A0A7W6CU55</accession>
<dbReference type="InterPro" id="IPR007460">
    <property type="entry name" value="BrnT_toxin"/>
</dbReference>
<keyword evidence="2" id="KW-1185">Reference proteome</keyword>
<reference evidence="1 2" key="1">
    <citation type="submission" date="2020-08" db="EMBL/GenBank/DDBJ databases">
        <title>Genomic Encyclopedia of Type Strains, Phase IV (KMG-IV): sequencing the most valuable type-strain genomes for metagenomic binning, comparative biology and taxonomic classification.</title>
        <authorList>
            <person name="Goeker M."/>
        </authorList>
    </citation>
    <scope>NUCLEOTIDE SEQUENCE [LARGE SCALE GENOMIC DNA]</scope>
    <source>
        <strain evidence="1 2">DSM 26575</strain>
    </source>
</reference>
<evidence type="ECO:0000313" key="1">
    <source>
        <dbReference type="EMBL" id="MBB3963680.1"/>
    </source>
</evidence>
<dbReference type="AlphaFoldDB" id="A0A7W6CU55"/>
<name>A0A7W6CU55_9HYPH</name>